<dbReference type="EMBL" id="MRZV01000407">
    <property type="protein sequence ID" value="PIK50716.1"/>
    <property type="molecule type" value="Genomic_DNA"/>
</dbReference>
<evidence type="ECO:0000313" key="1">
    <source>
        <dbReference type="EMBL" id="PIK50716.1"/>
    </source>
</evidence>
<evidence type="ECO:0000313" key="2">
    <source>
        <dbReference type="Proteomes" id="UP000230750"/>
    </source>
</evidence>
<proteinExistence type="predicted"/>
<gene>
    <name evidence="1" type="ORF">BSL78_12402</name>
</gene>
<accession>A0A2G8KRT6</accession>
<dbReference type="Proteomes" id="UP000230750">
    <property type="component" value="Unassembled WGS sequence"/>
</dbReference>
<dbReference type="AlphaFoldDB" id="A0A2G8KRT6"/>
<protein>
    <submittedName>
        <fullName evidence="1">Uncharacterized protein</fullName>
    </submittedName>
</protein>
<name>A0A2G8KRT6_STIJA</name>
<comment type="caution">
    <text evidence="1">The sequence shown here is derived from an EMBL/GenBank/DDBJ whole genome shotgun (WGS) entry which is preliminary data.</text>
</comment>
<keyword evidence="2" id="KW-1185">Reference proteome</keyword>
<reference evidence="1 2" key="1">
    <citation type="journal article" date="2017" name="PLoS Biol.">
        <title>The sea cucumber genome provides insights into morphological evolution and visceral regeneration.</title>
        <authorList>
            <person name="Zhang X."/>
            <person name="Sun L."/>
            <person name="Yuan J."/>
            <person name="Sun Y."/>
            <person name="Gao Y."/>
            <person name="Zhang L."/>
            <person name="Li S."/>
            <person name="Dai H."/>
            <person name="Hamel J.F."/>
            <person name="Liu C."/>
            <person name="Yu Y."/>
            <person name="Liu S."/>
            <person name="Lin W."/>
            <person name="Guo K."/>
            <person name="Jin S."/>
            <person name="Xu P."/>
            <person name="Storey K.B."/>
            <person name="Huan P."/>
            <person name="Zhang T."/>
            <person name="Zhou Y."/>
            <person name="Zhang J."/>
            <person name="Lin C."/>
            <person name="Li X."/>
            <person name="Xing L."/>
            <person name="Huo D."/>
            <person name="Sun M."/>
            <person name="Wang L."/>
            <person name="Mercier A."/>
            <person name="Li F."/>
            <person name="Yang H."/>
            <person name="Xiang J."/>
        </authorList>
    </citation>
    <scope>NUCLEOTIDE SEQUENCE [LARGE SCALE GENOMIC DNA]</scope>
    <source>
        <strain evidence="1">Shaxun</strain>
        <tissue evidence="1">Muscle</tissue>
    </source>
</reference>
<organism evidence="1 2">
    <name type="scientific">Stichopus japonicus</name>
    <name type="common">Sea cucumber</name>
    <dbReference type="NCBI Taxonomy" id="307972"/>
    <lineage>
        <taxon>Eukaryota</taxon>
        <taxon>Metazoa</taxon>
        <taxon>Echinodermata</taxon>
        <taxon>Eleutherozoa</taxon>
        <taxon>Echinozoa</taxon>
        <taxon>Holothuroidea</taxon>
        <taxon>Aspidochirotacea</taxon>
        <taxon>Aspidochirotida</taxon>
        <taxon>Stichopodidae</taxon>
        <taxon>Apostichopus</taxon>
    </lineage>
</organism>
<dbReference type="OrthoDB" id="10055649at2759"/>
<sequence length="210" mass="23820">MNCGKACPSRLHTERLGKLDEHTLASGNLTGVCVDGSVFKQISYEGRRQLQSDKDLLTSLLLKKQDSLNNYIRQISASPSYVVSFTDAGVRLFHELAKTVPLHWDATGSVTWKDGNKEYLYYAIVFPNPTRQEEGEKSCPCPIAELISTNQSEPTISNWLQLFRYREKSIYRFRNLTTPCLISSDRSLPLLVSSLKVFSGETMKQYLERS</sequence>